<feature type="region of interest" description="Disordered" evidence="1">
    <location>
        <begin position="3176"/>
        <end position="3198"/>
    </location>
</feature>
<proteinExistence type="predicted"/>
<dbReference type="GeneID" id="9101279"/>
<accession>C1GQ01</accession>
<feature type="region of interest" description="Disordered" evidence="1">
    <location>
        <begin position="118"/>
        <end position="151"/>
    </location>
</feature>
<feature type="domain" description="Csf1 N-terminal" evidence="3">
    <location>
        <begin position="454"/>
        <end position="906"/>
    </location>
</feature>
<dbReference type="Proteomes" id="UP000002059">
    <property type="component" value="Partially assembled WGS sequence"/>
</dbReference>
<dbReference type="OMA" id="YGLEWFI"/>
<protein>
    <recommendedName>
        <fullName evidence="7">Fermentation associated protein</fullName>
    </recommendedName>
</protein>
<dbReference type="InterPro" id="IPR029636">
    <property type="entry name" value="Csf1"/>
</dbReference>
<dbReference type="GO" id="GO:0016020">
    <property type="term" value="C:membrane"/>
    <property type="evidence" value="ECO:0007669"/>
    <property type="project" value="InterPro"/>
</dbReference>
<evidence type="ECO:0000313" key="5">
    <source>
        <dbReference type="EMBL" id="EEH36273.2"/>
    </source>
</evidence>
<keyword evidence="2" id="KW-0812">Transmembrane</keyword>
<dbReference type="Pfam" id="PF25038">
    <property type="entry name" value="Csf1_C"/>
    <property type="match status" value="1"/>
</dbReference>
<dbReference type="eggNOG" id="KOG3596">
    <property type="taxonomic scope" value="Eukaryota"/>
</dbReference>
<dbReference type="PANTHER" id="PTHR32085">
    <property type="entry name" value="PROTEIN CSF1"/>
    <property type="match status" value="1"/>
</dbReference>
<dbReference type="KEGG" id="pbl:PAAG_00596"/>
<dbReference type="HOGENOM" id="CLU_000126_1_0_1"/>
<gene>
    <name evidence="5" type="ORF">PAAG_00596</name>
</gene>
<feature type="transmembrane region" description="Helical" evidence="2">
    <location>
        <begin position="59"/>
        <end position="79"/>
    </location>
</feature>
<feature type="compositionally biased region" description="Basic and acidic residues" evidence="1">
    <location>
        <begin position="2984"/>
        <end position="2998"/>
    </location>
</feature>
<keyword evidence="2" id="KW-1133">Transmembrane helix</keyword>
<dbReference type="InterPro" id="IPR048636">
    <property type="entry name" value="Csf1_N"/>
</dbReference>
<feature type="compositionally biased region" description="Polar residues" evidence="1">
    <location>
        <begin position="356"/>
        <end position="371"/>
    </location>
</feature>
<dbReference type="OrthoDB" id="10051416at2759"/>
<dbReference type="VEuPathDB" id="FungiDB:PAAG_00596"/>
<dbReference type="STRING" id="502779.C1GQ01"/>
<feature type="transmembrane region" description="Helical" evidence="2">
    <location>
        <begin position="20"/>
        <end position="39"/>
    </location>
</feature>
<feature type="domain" description="Csf1 C-terminal region" evidence="4">
    <location>
        <begin position="2518"/>
        <end position="3276"/>
    </location>
</feature>
<dbReference type="EMBL" id="KN293992">
    <property type="protein sequence ID" value="EEH36273.2"/>
    <property type="molecule type" value="Genomic_DNA"/>
</dbReference>
<keyword evidence="2" id="KW-0472">Membrane</keyword>
<dbReference type="RefSeq" id="XP_015700406.1">
    <property type="nucleotide sequence ID" value="XM_015844071.1"/>
</dbReference>
<feature type="domain" description="Csf1 N-terminal" evidence="3">
    <location>
        <begin position="921"/>
        <end position="1224"/>
    </location>
</feature>
<evidence type="ECO:0000256" key="2">
    <source>
        <dbReference type="SAM" id="Phobius"/>
    </source>
</evidence>
<feature type="region of interest" description="Disordered" evidence="1">
    <location>
        <begin position="2577"/>
        <end position="2605"/>
    </location>
</feature>
<organism evidence="5 6">
    <name type="scientific">Paracoccidioides lutzii (strain ATCC MYA-826 / Pb01)</name>
    <name type="common">Paracoccidioides brasiliensis</name>
    <dbReference type="NCBI Taxonomy" id="502779"/>
    <lineage>
        <taxon>Eukaryota</taxon>
        <taxon>Fungi</taxon>
        <taxon>Dikarya</taxon>
        <taxon>Ascomycota</taxon>
        <taxon>Pezizomycotina</taxon>
        <taxon>Eurotiomycetes</taxon>
        <taxon>Eurotiomycetidae</taxon>
        <taxon>Onygenales</taxon>
        <taxon>Ajellomycetaceae</taxon>
        <taxon>Paracoccidioides</taxon>
    </lineage>
</organism>
<evidence type="ECO:0008006" key="7">
    <source>
        <dbReference type="Google" id="ProtNLM"/>
    </source>
</evidence>
<keyword evidence="6" id="KW-1185">Reference proteome</keyword>
<feature type="compositionally biased region" description="Polar residues" evidence="1">
    <location>
        <begin position="237"/>
        <end position="276"/>
    </location>
</feature>
<feature type="region of interest" description="Disordered" evidence="1">
    <location>
        <begin position="2969"/>
        <end position="2999"/>
    </location>
</feature>
<feature type="region of interest" description="Disordered" evidence="1">
    <location>
        <begin position="186"/>
        <end position="278"/>
    </location>
</feature>
<dbReference type="PANTHER" id="PTHR32085:SF3">
    <property type="entry name" value="PROTEIN CSF1"/>
    <property type="match status" value="1"/>
</dbReference>
<evidence type="ECO:0000259" key="4">
    <source>
        <dbReference type="Pfam" id="PF25038"/>
    </source>
</evidence>
<name>C1GQ01_PARBA</name>
<evidence type="ECO:0000259" key="3">
    <source>
        <dbReference type="Pfam" id="PF21678"/>
    </source>
</evidence>
<dbReference type="InterPro" id="IPR056779">
    <property type="entry name" value="Csf1_C"/>
</dbReference>
<sequence length="3277" mass="366201">MEGGRLTAESLASVPKFNWVFLVELIVCGILTLFFLFYFNRLFATIVSYPIRAYTWHYYGIYIDIHALQISLLGGRIFFKGFRYHGENETILVQSGYLTWRYWLRSVRKVDLSRSSRETTDSVRQTGDELSPDESTRSPSPSAGERGGITEEARLPCRLELTLHGLEWFVYNRSAAYDSILSGFGYTPKESSNGGDKDCDNNTGENDSDKLEPPKSGQTCGASTDGGDFAISRSHVETSTSLHNQAQRSTTDNATRTGSSHNILTSQRSPNSNSARLTDEAPTSKFLALLPVQLVCHTGAMVIGNENTKTLLTTKFETASGRIDAGTAGPLDMFRQIFECRLCHPVVQMKPNPDFKQTQQAAVISGSSPSNGDHKAEPNNLDFHSRYQHHMRRTWHNVRNLVPYFQSSVESCHNGAWNDVIGTDLDSPARTGLPGESRWLGLTRYLDEDDRDAHEGWNAIEYARFSTLVDSPSVRFKYYWDIPGKVTAGRIDSRFSVHKHSDDINGTDAPEWGMHLCIKGGTINYGPWADRERVGIQAVFFPNFYRDSQPSPSLELGAPRQSTKFKLTIDIEEDATLRIPTREASKDWLWKGRVDAAGGVSKLKGQKEKKHPRNKDAEKSTHGPDIRPFGWLLLGIEANSSIRYSMDMVASNTGYSNQLDLDLRGTRVTSSVNHGLLWRSGPQKISCDLSNPLKWNTLHTWFFNIYSQDLELFLLRDHIFLLTDIVNDWTSGPPSDFYTFVPFRYTIDFSFANLKLYLNVNDSNIINNPSDTNDNTFLVIQAENLTSHVGIPVEKYMPKRYSVAFDIELLNGSIELMTPLWNTQRVFLHDNLVATLKSMSLNGTYNYNLSTSSALTDTLKLDVVGIAPKLCLYGFLIRCFLKIKENYFGEHLHFKTLEEFQGLLATNPTPEKSSGINPSPNTNDLDVFIQVHADNASILLPANIYDRTNCVRMNVVSFDTDLRFTNYYMDMETSFSPAEIVTDSLQSDGTHLSSNIQLYVDGFSIYGHRLFGLPPMEPTYVCNWDFQVGQITGECSPTFVKLAASAVRFLAFSFDDEENALPPIHPIALHDVTFLRARVDSIRIWVLVEEAALLLSSRAVNIDFNNWADMRFSERFCLDVPDLVLAVVDRKAAVRLRDPSSQAAKTYGYFQTSLAFRMVERKADFLASRALQQEHIRRHDRRSNRTPWLLYSDQNTMPPGVIDITNLKVNDPAMAVPPMPEPIQTIPTFYPNSSISFMSSQHTSSAKSSICSSRYSGLKRREFGQFNSQTRPVSVVAKSELPGSILYDSGSAHSRIGHESHSARNSRHLGRGQEDIMNSMNYLSSPWAMPYFRFNGIQPDVTDVPNLPHAHDTSVRNDLDFGSEVDTGSCPEDENATHCFFLCEFLPGLRGFCSPEAFSTASILFDELQPSHPVDILDNLQANVISGILANEKAKANPQKISNFSLTFPLSHIRVINSSMSLDDYRLGKFRDQYDLQLSHIRVTFRKVIEKRSDNHMQPTELGFTMHLAADSISLSAQGEKVEALDRKGSVHCTLKNIIFWLVLGQTQRANIQVQDIETVTSSKSVQDSAFLVDRTLKLVDSVITPFQKDSAAHTNRLRCLVYTLTNHGSQTPDPLFLTRTSYVLRGAHEHLRLHDSWKVISRLRNIYNSLPAYEMSKLTSDSMANSMPCPANARATVLSNFDRWRAWDLAHVKKSSVMKAIWGTPEDEDPKSPDLRHQSLSFNMGRIRFCLDPGPKASELLLQNFTTAVSVRVSPTKSPIKNGRPIHSIIVQTYCSDIALGLQWEICELVEGILKMASVGQRLSSTSPQSLHEAKPSTPNDDEFQFVFLFDDGSVVLDGINLNVALRGSGIKGSIIHQPSEQGSKSALSVVLSSDESSVHFAGRLKELMIWRILKPNIFFSHSLQSSGSRIEHDWKSAAACQRLRYDMNEDPLGLVQIVDRIVEDEFKYIIRLVSTIEPSPAKRHVSQVDPVAKTAIHRFQVAMFLDDYEIRFLLLPSLVYVISGEVARLSIAPAKGSKLELDFDVKNNSHKFWSDDENELGIISALDIPPINGRIMVATSPNRTVLDMDTTLELTKVDAGAVRNLLSAVTGPEISHLLSDLEHDVRILKQHFEQLVARGRGRSSPKAKPADQAAHVLVYKIRLTLAGIDVFATAPCLSSKDYSADMDFKFGMMQLHLENSSPGRPVLEYPEFRIQLSRISFYLMKRDKVETHPYGSLLLDAQIFGTSKPNDNGDIVRSYHVENKNLQIELFAETASMIVDIAAHLQERLKSLDLSHEVKHLRKLRLLTTPERMGAIESQDRPDTQNLFNSMYSVTLANTQMSWIISAPVSSHQGRQPEDLVFSIWKVELATRKENAARLRIQDMQLQMVPVHMDKGNRSRNSALLPEAVFNVAYLSRGNERRLAFQAAGKALDIRMTTEFILPASILKDSIALASENFRKANRLWNAAIPPGKKRRSSNPNNIRFSSLLVDADFSGAVVSLQGRQDNGVDSLISPITRSTRGTGGGKYGQYIQHASETTATLRAPGVAVKIRFEDPGVGEPTLNAEMKVDASTNVLYPTVVPLVTEISESVKEVVGESDVAKGGTNKEQTPQKSSQEKPMGKSDATTILGRCKLNIGLRIYRQEFTLSCQPIARVLATACFDGSYITINTVQSEEKSRFFALCLAFNSLQASVKHVYSSESTATLAVDSIVMSMMNSKHVSSSSGISAILKISPAYVQINAKQVQDFLLFREIWIPPNDPLNRPVTPQQQQSGTDSQAYIVQRYQQMTATGSFPWNAVIAITQLDIQLDLGQTLGKSDFTIKELWLSSKKTSDWEQNLCIGFEDVAIESKGRMSGIIGLHDFKIRTSIQWPEYDQKSYQTPLIQASVAFNRLQAKASFEYQPFLVADVTSFDFFMYNVRNASVSQKDSLVSVLEGDRFQVFCTSFSASQGLALYQTLQRLRLEKQTAYAASLKEIEKFLRRKSSIHLSGEGLNPQPPLTPSAKRENSATDNGKDPKMPISLHTDVVVNLKSIQLGAFPSTFHDHQIFKLVALDAEAHFSVAVESGRIHSGLGLTLGQLRVALSGVSRPATSAIAPPLGTPEDLPIVDIVTRATEARGGTILNVPRVVATMETWQIPHSNQIKYIFKSSFEGKVDVGWNYSRISFIRGMWTNHSNSLATRLGKPLTMPAVQITRELDNEDNEGGEGEEERKGKGKGKGKITAVVNVPQSRYTYMALETPVIETPQLRDMGEATPPLEWIGLNRDKLPNITHQIVIVTLMEVAKDVEDAYMKILGSS</sequence>
<dbReference type="GO" id="GO:0006113">
    <property type="term" value="P:fermentation"/>
    <property type="evidence" value="ECO:0007669"/>
    <property type="project" value="InterPro"/>
</dbReference>
<feature type="region of interest" description="Disordered" evidence="1">
    <location>
        <begin position="356"/>
        <end position="377"/>
    </location>
</feature>
<feature type="compositionally biased region" description="Basic and acidic residues" evidence="1">
    <location>
        <begin position="614"/>
        <end position="623"/>
    </location>
</feature>
<dbReference type="Pfam" id="PF21678">
    <property type="entry name" value="Csf1_N"/>
    <property type="match status" value="2"/>
</dbReference>
<evidence type="ECO:0000256" key="1">
    <source>
        <dbReference type="SAM" id="MobiDB-lite"/>
    </source>
</evidence>
<feature type="region of interest" description="Disordered" evidence="1">
    <location>
        <begin position="600"/>
        <end position="623"/>
    </location>
</feature>
<reference evidence="5 6" key="1">
    <citation type="journal article" date="2011" name="PLoS Genet.">
        <title>Comparative genomic analysis of human fungal pathogens causing paracoccidioidomycosis.</title>
        <authorList>
            <person name="Desjardins C.A."/>
            <person name="Champion M.D."/>
            <person name="Holder J.W."/>
            <person name="Muszewska A."/>
            <person name="Goldberg J."/>
            <person name="Bailao A.M."/>
            <person name="Brigido M.M."/>
            <person name="Ferreira M.E."/>
            <person name="Garcia A.M."/>
            <person name="Grynberg M."/>
            <person name="Gujja S."/>
            <person name="Heiman D.I."/>
            <person name="Henn M.R."/>
            <person name="Kodira C.D."/>
            <person name="Leon-Narvaez H."/>
            <person name="Longo L.V."/>
            <person name="Ma L.J."/>
            <person name="Malavazi I."/>
            <person name="Matsuo A.L."/>
            <person name="Morais F.V."/>
            <person name="Pereira M."/>
            <person name="Rodriguez-Brito S."/>
            <person name="Sakthikumar S."/>
            <person name="Salem-Izacc S.M."/>
            <person name="Sykes S.M."/>
            <person name="Teixeira M.M."/>
            <person name="Vallejo M.C."/>
            <person name="Walter M.E."/>
            <person name="Yandava C."/>
            <person name="Young S."/>
            <person name="Zeng Q."/>
            <person name="Zucker J."/>
            <person name="Felipe M.S."/>
            <person name="Goldman G.H."/>
            <person name="Haas B.J."/>
            <person name="McEwen J.G."/>
            <person name="Nino-Vega G."/>
            <person name="Puccia R."/>
            <person name="San-Blas G."/>
            <person name="Soares C.M."/>
            <person name="Birren B.W."/>
            <person name="Cuomo C.A."/>
        </authorList>
    </citation>
    <scope>NUCLEOTIDE SEQUENCE [LARGE SCALE GENOMIC DNA]</scope>
    <source>
        <strain evidence="6">ATCC MYA-826 / Pb01</strain>
    </source>
</reference>
<evidence type="ECO:0000313" key="6">
    <source>
        <dbReference type="Proteomes" id="UP000002059"/>
    </source>
</evidence>
<feature type="compositionally biased region" description="Acidic residues" evidence="1">
    <location>
        <begin position="3178"/>
        <end position="3188"/>
    </location>
</feature>